<dbReference type="Pfam" id="PF02581">
    <property type="entry name" value="TMP-TENI"/>
    <property type="match status" value="1"/>
</dbReference>
<evidence type="ECO:0000256" key="7">
    <source>
        <dbReference type="ARBA" id="ARBA00047851"/>
    </source>
</evidence>
<feature type="domain" description="Thiamine phosphate synthase/TenI" evidence="12">
    <location>
        <begin position="7"/>
        <end position="183"/>
    </location>
</feature>
<proteinExistence type="inferred from homology"/>
<dbReference type="Gene3D" id="3.20.20.70">
    <property type="entry name" value="Aldolase class I"/>
    <property type="match status" value="1"/>
</dbReference>
<dbReference type="Proteomes" id="UP001243286">
    <property type="component" value="Unassembled WGS sequence"/>
</dbReference>
<keyword evidence="14" id="KW-1185">Reference proteome</keyword>
<protein>
    <recommendedName>
        <fullName evidence="9">Thiamine-phosphate synthase</fullName>
        <shortName evidence="9">TP synthase</shortName>
        <shortName evidence="9">TPS</shortName>
        <ecNumber evidence="9">2.5.1.3</ecNumber>
    </recommendedName>
    <alternativeName>
        <fullName evidence="9">Thiamine-phosphate pyrophosphorylase</fullName>
        <shortName evidence="9">TMP pyrophosphorylase</shortName>
        <shortName evidence="9">TMP-PPase</shortName>
    </alternativeName>
</protein>
<keyword evidence="3 9" id="KW-0479">Metal-binding</keyword>
<comment type="caution">
    <text evidence="13">The sequence shown here is derived from an EMBL/GenBank/DDBJ whole genome shotgun (WGS) entry which is preliminary data.</text>
</comment>
<dbReference type="EC" id="2.5.1.3" evidence="9"/>
<evidence type="ECO:0000256" key="8">
    <source>
        <dbReference type="ARBA" id="ARBA00047883"/>
    </source>
</evidence>
<feature type="binding site" evidence="9">
    <location>
        <position position="69"/>
    </location>
    <ligand>
        <name>4-amino-2-methyl-5-(diphosphooxymethyl)pyrimidine</name>
        <dbReference type="ChEBI" id="CHEBI:57841"/>
    </ligand>
</feature>
<feature type="binding site" evidence="9">
    <location>
        <begin position="181"/>
        <end position="182"/>
    </location>
    <ligand>
        <name>2-[(2R,5Z)-2-carboxy-4-methylthiazol-5(2H)-ylidene]ethyl phosphate</name>
        <dbReference type="ChEBI" id="CHEBI:62899"/>
    </ligand>
</feature>
<comment type="similarity">
    <text evidence="9 10">Belongs to the thiamine-phosphate synthase family.</text>
</comment>
<evidence type="ECO:0000256" key="1">
    <source>
        <dbReference type="ARBA" id="ARBA00005165"/>
    </source>
</evidence>
<comment type="catalytic activity">
    <reaction evidence="8 9 10">
        <text>2-[(2R,5Z)-2-carboxy-4-methylthiazol-5(2H)-ylidene]ethyl phosphate + 4-amino-2-methyl-5-(diphosphooxymethyl)pyrimidine + 2 H(+) = thiamine phosphate + CO2 + diphosphate</text>
        <dbReference type="Rhea" id="RHEA:47844"/>
        <dbReference type="ChEBI" id="CHEBI:15378"/>
        <dbReference type="ChEBI" id="CHEBI:16526"/>
        <dbReference type="ChEBI" id="CHEBI:33019"/>
        <dbReference type="ChEBI" id="CHEBI:37575"/>
        <dbReference type="ChEBI" id="CHEBI:57841"/>
        <dbReference type="ChEBI" id="CHEBI:62899"/>
        <dbReference type="EC" id="2.5.1.3"/>
    </reaction>
</comment>
<dbReference type="CDD" id="cd00564">
    <property type="entry name" value="TMP_TenI"/>
    <property type="match status" value="1"/>
</dbReference>
<comment type="catalytic activity">
    <reaction evidence="6 9 10">
        <text>4-methyl-5-(2-phosphooxyethyl)-thiazole + 4-amino-2-methyl-5-(diphosphooxymethyl)pyrimidine + H(+) = thiamine phosphate + diphosphate</text>
        <dbReference type="Rhea" id="RHEA:22328"/>
        <dbReference type="ChEBI" id="CHEBI:15378"/>
        <dbReference type="ChEBI" id="CHEBI:33019"/>
        <dbReference type="ChEBI" id="CHEBI:37575"/>
        <dbReference type="ChEBI" id="CHEBI:57841"/>
        <dbReference type="ChEBI" id="CHEBI:58296"/>
        <dbReference type="EC" id="2.5.1.3"/>
    </reaction>
</comment>
<evidence type="ECO:0000256" key="10">
    <source>
        <dbReference type="RuleBase" id="RU003826"/>
    </source>
</evidence>
<dbReference type="GO" id="GO:0004789">
    <property type="term" value="F:thiamine-phosphate diphosphorylase activity"/>
    <property type="evidence" value="ECO:0007669"/>
    <property type="project" value="UniProtKB-EC"/>
</dbReference>
<feature type="binding site" evidence="9">
    <location>
        <position position="162"/>
    </location>
    <ligand>
        <name>2-[(2R,5Z)-2-carboxy-4-methylthiazol-5(2H)-ylidene]ethyl phosphate</name>
        <dbReference type="ChEBI" id="CHEBI:62899"/>
    </ligand>
</feature>
<feature type="binding site" evidence="9">
    <location>
        <position position="106"/>
    </location>
    <ligand>
        <name>4-amino-2-methyl-5-(diphosphooxymethyl)pyrimidine</name>
        <dbReference type="ChEBI" id="CHEBI:57841"/>
    </ligand>
</feature>
<comment type="function">
    <text evidence="9">Condenses 4-methyl-5-(beta-hydroxyethyl)thiazole monophosphate (THZ-P) and 2-methyl-4-amino-5-hydroxymethyl pyrimidine pyrophosphate (HMP-PP) to form thiamine monophosphate (TMP).</text>
</comment>
<feature type="binding site" evidence="9">
    <location>
        <position position="135"/>
    </location>
    <ligand>
        <name>4-amino-2-methyl-5-(diphosphooxymethyl)pyrimidine</name>
        <dbReference type="ChEBI" id="CHEBI:57841"/>
    </ligand>
</feature>
<gene>
    <name evidence="9 13" type="primary">thiE</name>
    <name evidence="13" type="ORF">QK289_13330</name>
</gene>
<evidence type="ECO:0000256" key="9">
    <source>
        <dbReference type="HAMAP-Rule" id="MF_00097"/>
    </source>
</evidence>
<feature type="binding site" evidence="9">
    <location>
        <begin position="37"/>
        <end position="41"/>
    </location>
    <ligand>
        <name>4-amino-2-methyl-5-(diphosphooxymethyl)pyrimidine</name>
        <dbReference type="ChEBI" id="CHEBI:57841"/>
    </ligand>
</feature>
<evidence type="ECO:0000256" key="5">
    <source>
        <dbReference type="ARBA" id="ARBA00022977"/>
    </source>
</evidence>
<dbReference type="PANTHER" id="PTHR20857">
    <property type="entry name" value="THIAMINE-PHOSPHATE PYROPHOSPHORYLASE"/>
    <property type="match status" value="1"/>
</dbReference>
<evidence type="ECO:0000256" key="6">
    <source>
        <dbReference type="ARBA" id="ARBA00047334"/>
    </source>
</evidence>
<dbReference type="InterPro" id="IPR036206">
    <property type="entry name" value="ThiamineP_synth_sf"/>
</dbReference>
<keyword evidence="4 9" id="KW-0460">Magnesium</keyword>
<reference evidence="13 14" key="1">
    <citation type="submission" date="2023-04" db="EMBL/GenBank/DDBJ databases">
        <title>Antarctic isolates genomes.</title>
        <authorList>
            <person name="Dimov S.G."/>
        </authorList>
    </citation>
    <scope>NUCLEOTIDE SEQUENCE [LARGE SCALE GENOMIC DNA]</scope>
    <source>
        <strain evidence="13 14">AL19</strain>
    </source>
</reference>
<evidence type="ECO:0000313" key="14">
    <source>
        <dbReference type="Proteomes" id="UP001243286"/>
    </source>
</evidence>
<comment type="catalytic activity">
    <reaction evidence="7 9 10">
        <text>2-(2-carboxy-4-methylthiazol-5-yl)ethyl phosphate + 4-amino-2-methyl-5-(diphosphooxymethyl)pyrimidine + 2 H(+) = thiamine phosphate + CO2 + diphosphate</text>
        <dbReference type="Rhea" id="RHEA:47848"/>
        <dbReference type="ChEBI" id="CHEBI:15378"/>
        <dbReference type="ChEBI" id="CHEBI:16526"/>
        <dbReference type="ChEBI" id="CHEBI:33019"/>
        <dbReference type="ChEBI" id="CHEBI:37575"/>
        <dbReference type="ChEBI" id="CHEBI:57841"/>
        <dbReference type="ChEBI" id="CHEBI:62890"/>
        <dbReference type="EC" id="2.5.1.3"/>
    </reaction>
</comment>
<evidence type="ECO:0000313" key="13">
    <source>
        <dbReference type="EMBL" id="MDI3235993.1"/>
    </source>
</evidence>
<evidence type="ECO:0000256" key="4">
    <source>
        <dbReference type="ARBA" id="ARBA00022842"/>
    </source>
</evidence>
<evidence type="ECO:0000256" key="11">
    <source>
        <dbReference type="RuleBase" id="RU004253"/>
    </source>
</evidence>
<dbReference type="RefSeq" id="WP_014969547.1">
    <property type="nucleotide sequence ID" value="NZ_JASBQV010000026.1"/>
</dbReference>
<evidence type="ECO:0000259" key="12">
    <source>
        <dbReference type="Pfam" id="PF02581"/>
    </source>
</evidence>
<accession>A0ABT6R579</accession>
<evidence type="ECO:0000256" key="3">
    <source>
        <dbReference type="ARBA" id="ARBA00022723"/>
    </source>
</evidence>
<comment type="cofactor">
    <cofactor evidence="9">
        <name>Mg(2+)</name>
        <dbReference type="ChEBI" id="CHEBI:18420"/>
    </cofactor>
    <text evidence="9">Binds 1 Mg(2+) ion per subunit.</text>
</comment>
<sequence>METDYFVYAVTDRRFHPELNLIDAVEAALKGGATIVQLREKETSGKIFLEAAIGLKALTERYGVPLIINDRIDIAMLVGAGLHIGQEDIPLREARRLLPTAMIGVSVSTVEQALIAEREGANYLGVGSLFLTTTKRDATFMPKETLEAIRQAVQVPLVGIGGITQENIGELGSLVDGYAVISTLFAKKEIERATQEFREAAKQARQSISDRV</sequence>
<feature type="binding site" evidence="9">
    <location>
        <begin position="132"/>
        <end position="134"/>
    </location>
    <ligand>
        <name>2-[(2R,5Z)-2-carboxy-4-methylthiazol-5(2H)-ylidene]ethyl phosphate</name>
        <dbReference type="ChEBI" id="CHEBI:62899"/>
    </ligand>
</feature>
<dbReference type="InterPro" id="IPR022998">
    <property type="entry name" value="ThiamineP_synth_TenI"/>
</dbReference>
<dbReference type="PANTHER" id="PTHR20857:SF15">
    <property type="entry name" value="THIAMINE-PHOSPHATE SYNTHASE"/>
    <property type="match status" value="1"/>
</dbReference>
<name>A0ABT6R579_9BACL</name>
<feature type="binding site" evidence="9">
    <location>
        <position position="88"/>
    </location>
    <ligand>
        <name>Mg(2+)</name>
        <dbReference type="ChEBI" id="CHEBI:18420"/>
    </ligand>
</feature>
<dbReference type="HAMAP" id="MF_00097">
    <property type="entry name" value="TMP_synthase"/>
    <property type="match status" value="1"/>
</dbReference>
<keyword evidence="2 9" id="KW-0808">Transferase</keyword>
<dbReference type="EMBL" id="JASBQV010000026">
    <property type="protein sequence ID" value="MDI3235993.1"/>
    <property type="molecule type" value="Genomic_DNA"/>
</dbReference>
<dbReference type="NCBIfam" id="TIGR00693">
    <property type="entry name" value="thiE"/>
    <property type="match status" value="1"/>
</dbReference>
<dbReference type="InterPro" id="IPR013785">
    <property type="entry name" value="Aldolase_TIM"/>
</dbReference>
<dbReference type="InterPro" id="IPR034291">
    <property type="entry name" value="TMP_synthase"/>
</dbReference>
<organism evidence="13 14">
    <name type="scientific">Exiguobacterium antarcticum</name>
    <dbReference type="NCBI Taxonomy" id="132920"/>
    <lineage>
        <taxon>Bacteria</taxon>
        <taxon>Bacillati</taxon>
        <taxon>Bacillota</taxon>
        <taxon>Bacilli</taxon>
        <taxon>Bacillales</taxon>
        <taxon>Bacillales Family XII. Incertae Sedis</taxon>
        <taxon>Exiguobacterium</taxon>
    </lineage>
</organism>
<comment type="pathway">
    <text evidence="1 9 11">Cofactor biosynthesis; thiamine diphosphate biosynthesis; thiamine phosphate from 4-amino-2-methyl-5-diphosphomethylpyrimidine and 4-methyl-5-(2-phosphoethyl)-thiazole: step 1/1.</text>
</comment>
<feature type="binding site" evidence="9">
    <location>
        <position position="70"/>
    </location>
    <ligand>
        <name>Mg(2+)</name>
        <dbReference type="ChEBI" id="CHEBI:18420"/>
    </ligand>
</feature>
<keyword evidence="5 9" id="KW-0784">Thiamine biosynthesis</keyword>
<dbReference type="SUPFAM" id="SSF51391">
    <property type="entry name" value="Thiamin phosphate synthase"/>
    <property type="match status" value="1"/>
</dbReference>
<evidence type="ECO:0000256" key="2">
    <source>
        <dbReference type="ARBA" id="ARBA00022679"/>
    </source>
</evidence>